<dbReference type="AlphaFoldDB" id="A0A7W4P3K3"/>
<keyword evidence="7" id="KW-0489">Methyltransferase</keyword>
<evidence type="ECO:0000313" key="7">
    <source>
        <dbReference type="EMBL" id="MBB2176112.1"/>
    </source>
</evidence>
<dbReference type="SUPFAM" id="SSF51735">
    <property type="entry name" value="NAD(P)-binding Rossmann-fold domains"/>
    <property type="match status" value="1"/>
</dbReference>
<dbReference type="Gene3D" id="3.40.50.150">
    <property type="entry name" value="Vaccinia Virus protein VP39"/>
    <property type="match status" value="1"/>
</dbReference>
<sequence>MTALPSSARDILNEDAGRVAARLTADQLARLSGRHVLITGAAGFLPGAIVDTIAYLNTHGLVEKPVRLTLLGRSAEALRRRHPWAAEDPGVTALIQDVSLPLPPLAPVDYIIHAASPAAPRSFMADPAGLMAANTTGLMHLLARARQDRAAALLYVSSSEVYGTLPPEQFPTSEDAIGLLDWRQARTAYAEAKRAGEAISLAWWRQHNVPVRIVRPFHVHGPGQDIDDGRIVGAMVRLGLDGRPFVLESDGQATRTYGYVTDATTAFLKILLSGADGGLYGIGADGPETSILDLATEIARLFGVTEPVRTASARPQAGSPSRVRPNLDRIRTELGCIAEVGLSEGLARTIAWNRAVAAEAPAVGHGPERWQRIPPLPQAVPAIPDLMEAYAHGRMPRDSFWKSMARHHQGLDDTHILVRDAVAGMTVTGEGATITLTNGLRLGLNAGDIRGAAAHVLNHGHYEPTELAAFQATLATTRGRFVDIGANVGWYSLHASLHAETRTAGILAVEPVPDTRMLLCANLARNGLETVVKVAGCALGEASDTITLHVPEFTGSVAASRRPLFPDQPNRRVTVPQRTLDSLLTESTNGSAVGLVKIDVEGAEIFVLRGAGATLERHRPVLMMELLRKWAAVYDYHPNDILDLLAPLGYVAHALTANGLEEISRITDETVATNFLFLVPDRHSAVAAAVSTALRTLPEDNRP</sequence>
<evidence type="ECO:0000256" key="4">
    <source>
        <dbReference type="ARBA" id="ARBA00023239"/>
    </source>
</evidence>
<evidence type="ECO:0000256" key="3">
    <source>
        <dbReference type="ARBA" id="ARBA00023027"/>
    </source>
</evidence>
<dbReference type="SUPFAM" id="SSF53335">
    <property type="entry name" value="S-adenosyl-L-methionine-dependent methyltransferases"/>
    <property type="match status" value="1"/>
</dbReference>
<dbReference type="InterPro" id="IPR036291">
    <property type="entry name" value="NAD(P)-bd_dom_sf"/>
</dbReference>
<comment type="cofactor">
    <cofactor evidence="1">
        <name>NAD(+)</name>
        <dbReference type="ChEBI" id="CHEBI:57540"/>
    </cofactor>
</comment>
<feature type="domain" description="NAD-dependent epimerase/dehydratase" evidence="5">
    <location>
        <begin position="36"/>
        <end position="283"/>
    </location>
</feature>
<dbReference type="GO" id="GO:0042732">
    <property type="term" value="P:D-xylose metabolic process"/>
    <property type="evidence" value="ECO:0007669"/>
    <property type="project" value="InterPro"/>
</dbReference>
<dbReference type="PANTHER" id="PTHR43078:SF6">
    <property type="entry name" value="UDP-GLUCURONIC ACID DECARBOXYLASE 1"/>
    <property type="match status" value="1"/>
</dbReference>
<protein>
    <submittedName>
        <fullName evidence="7">FkbM family methyltransferase</fullName>
    </submittedName>
</protein>
<dbReference type="Pfam" id="PF05050">
    <property type="entry name" value="Methyltransf_21"/>
    <property type="match status" value="1"/>
</dbReference>
<dbReference type="Gene3D" id="3.40.50.720">
    <property type="entry name" value="NAD(P)-binding Rossmann-like Domain"/>
    <property type="match status" value="1"/>
</dbReference>
<dbReference type="GO" id="GO:0070403">
    <property type="term" value="F:NAD+ binding"/>
    <property type="evidence" value="ECO:0007669"/>
    <property type="project" value="InterPro"/>
</dbReference>
<evidence type="ECO:0000313" key="8">
    <source>
        <dbReference type="Proteomes" id="UP000561066"/>
    </source>
</evidence>
<evidence type="ECO:0000259" key="6">
    <source>
        <dbReference type="Pfam" id="PF05050"/>
    </source>
</evidence>
<accession>A0A7W4P3K3</accession>
<dbReference type="InterPro" id="IPR044516">
    <property type="entry name" value="UXS-like"/>
</dbReference>
<proteinExistence type="predicted"/>
<feature type="domain" description="Methyltransferase FkbM" evidence="6">
    <location>
        <begin position="483"/>
        <end position="650"/>
    </location>
</feature>
<keyword evidence="7" id="KW-0808">Transferase</keyword>
<reference evidence="7 8" key="1">
    <citation type="submission" date="2020-04" db="EMBL/GenBank/DDBJ databases">
        <title>Description of novel Gluconacetobacter.</title>
        <authorList>
            <person name="Sombolestani A."/>
        </authorList>
    </citation>
    <scope>NUCLEOTIDE SEQUENCE [LARGE SCALE GENOMIC DNA]</scope>
    <source>
        <strain evidence="7 8">LMG 21312</strain>
    </source>
</reference>
<name>A0A7W4P3K3_9PROT</name>
<dbReference type="EMBL" id="JABEQH010000011">
    <property type="protein sequence ID" value="MBB2176112.1"/>
    <property type="molecule type" value="Genomic_DNA"/>
</dbReference>
<comment type="caution">
    <text evidence="7">The sequence shown here is derived from an EMBL/GenBank/DDBJ whole genome shotgun (WGS) entry which is preliminary data.</text>
</comment>
<dbReference type="PANTHER" id="PTHR43078">
    <property type="entry name" value="UDP-GLUCURONIC ACID DECARBOXYLASE-RELATED"/>
    <property type="match status" value="1"/>
</dbReference>
<evidence type="ECO:0000256" key="2">
    <source>
        <dbReference type="ARBA" id="ARBA00022793"/>
    </source>
</evidence>
<evidence type="ECO:0000256" key="1">
    <source>
        <dbReference type="ARBA" id="ARBA00001911"/>
    </source>
</evidence>
<keyword evidence="8" id="KW-1185">Reference proteome</keyword>
<keyword evidence="2" id="KW-0210">Decarboxylase</keyword>
<dbReference type="InterPro" id="IPR001509">
    <property type="entry name" value="Epimerase_deHydtase"/>
</dbReference>
<dbReference type="GO" id="GO:0048040">
    <property type="term" value="F:UDP-glucuronate decarboxylase activity"/>
    <property type="evidence" value="ECO:0007669"/>
    <property type="project" value="TreeGrafter"/>
</dbReference>
<dbReference type="Proteomes" id="UP000561066">
    <property type="component" value="Unassembled WGS sequence"/>
</dbReference>
<dbReference type="GO" id="GO:0008168">
    <property type="term" value="F:methyltransferase activity"/>
    <property type="evidence" value="ECO:0007669"/>
    <property type="project" value="UniProtKB-KW"/>
</dbReference>
<organism evidence="7 8">
    <name type="scientific">Gluconacetobacter johannae</name>
    <dbReference type="NCBI Taxonomy" id="112140"/>
    <lineage>
        <taxon>Bacteria</taxon>
        <taxon>Pseudomonadati</taxon>
        <taxon>Pseudomonadota</taxon>
        <taxon>Alphaproteobacteria</taxon>
        <taxon>Acetobacterales</taxon>
        <taxon>Acetobacteraceae</taxon>
        <taxon>Gluconacetobacter</taxon>
    </lineage>
</organism>
<dbReference type="NCBIfam" id="TIGR01444">
    <property type="entry name" value="fkbM_fam"/>
    <property type="match status" value="1"/>
</dbReference>
<evidence type="ECO:0000259" key="5">
    <source>
        <dbReference type="Pfam" id="PF01370"/>
    </source>
</evidence>
<dbReference type="RefSeq" id="WP_182943475.1">
    <property type="nucleotide sequence ID" value="NZ_JABEQH010000011.1"/>
</dbReference>
<dbReference type="InterPro" id="IPR006342">
    <property type="entry name" value="FkbM_mtfrase"/>
</dbReference>
<keyword evidence="4" id="KW-0456">Lyase</keyword>
<dbReference type="InterPro" id="IPR029063">
    <property type="entry name" value="SAM-dependent_MTases_sf"/>
</dbReference>
<dbReference type="Pfam" id="PF01370">
    <property type="entry name" value="Epimerase"/>
    <property type="match status" value="1"/>
</dbReference>
<dbReference type="GO" id="GO:0032259">
    <property type="term" value="P:methylation"/>
    <property type="evidence" value="ECO:0007669"/>
    <property type="project" value="UniProtKB-KW"/>
</dbReference>
<dbReference type="GO" id="GO:0005737">
    <property type="term" value="C:cytoplasm"/>
    <property type="evidence" value="ECO:0007669"/>
    <property type="project" value="TreeGrafter"/>
</dbReference>
<gene>
    <name evidence="7" type="ORF">HLH21_09235</name>
</gene>
<keyword evidence="3" id="KW-0520">NAD</keyword>